<gene>
    <name evidence="1" type="ORF">A3K55_02410</name>
</gene>
<dbReference type="AlphaFoldDB" id="A0A1F7SKG5"/>
<evidence type="ECO:0000313" key="1">
    <source>
        <dbReference type="EMBL" id="OGL54272.1"/>
    </source>
</evidence>
<sequence>MVRKAVDILKTQHYAHITTLEIRQIWRKDIRTVFVANSTGPSQIVTSIGDFRTCLEAEAARRMAQRNIRRRTI</sequence>
<comment type="caution">
    <text evidence="1">The sequence shown here is derived from an EMBL/GenBank/DDBJ whole genome shotgun (WGS) entry which is preliminary data.</text>
</comment>
<dbReference type="Proteomes" id="UP000185874">
    <property type="component" value="Unassembled WGS sequence"/>
</dbReference>
<protein>
    <submittedName>
        <fullName evidence="1">Uncharacterized protein</fullName>
    </submittedName>
</protein>
<name>A0A1F7SKG5_9BACT</name>
<dbReference type="EMBL" id="MGDJ01000004">
    <property type="protein sequence ID" value="OGL54272.1"/>
    <property type="molecule type" value="Genomic_DNA"/>
</dbReference>
<organism evidence="1 2">
    <name type="scientific">Candidatus Shapirobacteria bacterium RBG_13_44_7</name>
    <dbReference type="NCBI Taxonomy" id="1802149"/>
    <lineage>
        <taxon>Bacteria</taxon>
        <taxon>Candidatus Shapironibacteriota</taxon>
    </lineage>
</organism>
<proteinExistence type="predicted"/>
<reference evidence="1 2" key="1">
    <citation type="journal article" date="2016" name="Nat. Commun.">
        <title>Thousands of microbial genomes shed light on interconnected biogeochemical processes in an aquifer system.</title>
        <authorList>
            <person name="Anantharaman K."/>
            <person name="Brown C.T."/>
            <person name="Hug L.A."/>
            <person name="Sharon I."/>
            <person name="Castelle C.J."/>
            <person name="Probst A.J."/>
            <person name="Thomas B.C."/>
            <person name="Singh A."/>
            <person name="Wilkins M.J."/>
            <person name="Karaoz U."/>
            <person name="Brodie E.L."/>
            <person name="Williams K.H."/>
            <person name="Hubbard S.S."/>
            <person name="Banfield J.F."/>
        </authorList>
    </citation>
    <scope>NUCLEOTIDE SEQUENCE [LARGE SCALE GENOMIC DNA]</scope>
</reference>
<evidence type="ECO:0000313" key="2">
    <source>
        <dbReference type="Proteomes" id="UP000185874"/>
    </source>
</evidence>
<accession>A0A1F7SKG5</accession>